<dbReference type="PANTHER" id="PTHR34219">
    <property type="entry name" value="IRON-REGULATED INNER MEMBRANE PROTEIN-RELATED"/>
    <property type="match status" value="1"/>
</dbReference>
<keyword evidence="1" id="KW-1133">Transmembrane helix</keyword>
<feature type="transmembrane region" description="Helical" evidence="1">
    <location>
        <begin position="145"/>
        <end position="169"/>
    </location>
</feature>
<proteinExistence type="predicted"/>
<dbReference type="Proteomes" id="UP001162802">
    <property type="component" value="Unassembled WGS sequence"/>
</dbReference>
<accession>A0ABT0AF77</accession>
<keyword evidence="1" id="KW-0812">Transmembrane</keyword>
<dbReference type="RefSeq" id="WP_243801303.1">
    <property type="nucleotide sequence ID" value="NZ_JALHAT010000027.1"/>
</dbReference>
<evidence type="ECO:0000256" key="1">
    <source>
        <dbReference type="SAM" id="Phobius"/>
    </source>
</evidence>
<feature type="transmembrane region" description="Helical" evidence="1">
    <location>
        <begin position="31"/>
        <end position="52"/>
    </location>
</feature>
<dbReference type="EMBL" id="JALHAT010000027">
    <property type="protein sequence ID" value="MCJ1961838.1"/>
    <property type="molecule type" value="Genomic_DNA"/>
</dbReference>
<evidence type="ECO:0000313" key="2">
    <source>
        <dbReference type="EMBL" id="MCJ1961838.1"/>
    </source>
</evidence>
<feature type="transmembrane region" description="Helical" evidence="1">
    <location>
        <begin position="442"/>
        <end position="461"/>
    </location>
</feature>
<feature type="transmembrane region" description="Helical" evidence="1">
    <location>
        <begin position="381"/>
        <end position="402"/>
    </location>
</feature>
<evidence type="ECO:0000313" key="3">
    <source>
        <dbReference type="Proteomes" id="UP001162802"/>
    </source>
</evidence>
<name>A0ABT0AF77_9SPHN</name>
<feature type="transmembrane region" description="Helical" evidence="1">
    <location>
        <begin position="467"/>
        <end position="488"/>
    </location>
</feature>
<dbReference type="PANTHER" id="PTHR34219:SF3">
    <property type="entry name" value="BLL7967 PROTEIN"/>
    <property type="match status" value="1"/>
</dbReference>
<protein>
    <submittedName>
        <fullName evidence="2">PepSY domain-containing protein</fullName>
    </submittedName>
</protein>
<keyword evidence="3" id="KW-1185">Reference proteome</keyword>
<comment type="caution">
    <text evidence="2">The sequence shown here is derived from an EMBL/GenBank/DDBJ whole genome shotgun (WGS) entry which is preliminary data.</text>
</comment>
<reference evidence="2" key="1">
    <citation type="submission" date="2022-03" db="EMBL/GenBank/DDBJ databases">
        <title>Identification of a novel bacterium isolated from mangrove sediments.</title>
        <authorList>
            <person name="Pan X."/>
        </authorList>
    </citation>
    <scope>NUCLEOTIDE SEQUENCE</scope>
    <source>
        <strain evidence="2">B2637</strain>
    </source>
</reference>
<sequence>MADAVNPDAQGAPTPASKGGFVARALNGHAALGLLTGALLYLVCLSGALAVFQQDLQRWEEPGAAEMTSMSPAAVQRAIEGTLERQGKTTDHAYVHMPTRGLPRTVVTTDNGANYVDAQGNYDRPEAHAWTQFVLYLHYYLNLPAFWGIMVTGALGAMLVAAVVTGVLAHPRIFRDAFRMRLRAQPQLARADLHNRFGVWLLPFIAALGFTGAVIGLGQLVFYTAAQERHGGNLEEAFAPIFGEHPPHDPAPAPVARADRALEWMAQNHPDLFVSYVTIEETATAGQQISVLAEHPRRLIYGENYLFDGEGNFKKALGLADGALGQQAAASVYKLHFGTYGGVPVELAYLVFGLALCAIISTGTTLWLMKRRAKGLPSPRLEAVWAVTIWGSPILMTGAYWLRVSAGPQLPFAALFWSALVLATILAALHPALAPSPTLRRVLAAMLALTGIGHVIFAGPLPMGSLLIDAALCLGALALVGPEALHLWRRERAGKPHLAAQR</sequence>
<dbReference type="Pfam" id="PF03929">
    <property type="entry name" value="PepSY_TM"/>
    <property type="match status" value="1"/>
</dbReference>
<feature type="transmembrane region" description="Helical" evidence="1">
    <location>
        <begin position="197"/>
        <end position="222"/>
    </location>
</feature>
<keyword evidence="1" id="KW-0472">Membrane</keyword>
<feature type="transmembrane region" description="Helical" evidence="1">
    <location>
        <begin position="414"/>
        <end position="433"/>
    </location>
</feature>
<feature type="transmembrane region" description="Helical" evidence="1">
    <location>
        <begin position="347"/>
        <end position="369"/>
    </location>
</feature>
<dbReference type="InterPro" id="IPR005625">
    <property type="entry name" value="PepSY-ass_TM"/>
</dbReference>
<organism evidence="2 3">
    <name type="scientific">Novosphingobium mangrovi</name>
    <name type="common">ex Hu et al. 2023</name>
    <dbReference type="NCBI Taxonomy" id="2930094"/>
    <lineage>
        <taxon>Bacteria</taxon>
        <taxon>Pseudomonadati</taxon>
        <taxon>Pseudomonadota</taxon>
        <taxon>Alphaproteobacteria</taxon>
        <taxon>Sphingomonadales</taxon>
        <taxon>Sphingomonadaceae</taxon>
        <taxon>Novosphingobium</taxon>
    </lineage>
</organism>
<gene>
    <name evidence="2" type="ORF">MTR65_14180</name>
</gene>